<gene>
    <name evidence="2" type="ORF">ACFQZJ_00315</name>
</gene>
<proteinExistence type="predicted"/>
<dbReference type="RefSeq" id="WP_379931550.1">
    <property type="nucleotide sequence ID" value="NZ_JBHTHY010000003.1"/>
</dbReference>
<keyword evidence="1" id="KW-0472">Membrane</keyword>
<keyword evidence="3" id="KW-1185">Reference proteome</keyword>
<dbReference type="InterPro" id="IPR025291">
    <property type="entry name" value="DUF4153"/>
</dbReference>
<protein>
    <submittedName>
        <fullName evidence="2">DUF4153 domain-containing protein</fullName>
    </submittedName>
</protein>
<feature type="transmembrane region" description="Helical" evidence="1">
    <location>
        <begin position="20"/>
        <end position="38"/>
    </location>
</feature>
<feature type="transmembrane region" description="Helical" evidence="1">
    <location>
        <begin position="255"/>
        <end position="273"/>
    </location>
</feature>
<evidence type="ECO:0000313" key="3">
    <source>
        <dbReference type="Proteomes" id="UP001597012"/>
    </source>
</evidence>
<feature type="transmembrane region" description="Helical" evidence="1">
    <location>
        <begin position="293"/>
        <end position="310"/>
    </location>
</feature>
<keyword evidence="1" id="KW-1133">Transmembrane helix</keyword>
<organism evidence="2 3">
    <name type="scientific">Maribacter chungangensis</name>
    <dbReference type="NCBI Taxonomy" id="1069117"/>
    <lineage>
        <taxon>Bacteria</taxon>
        <taxon>Pseudomonadati</taxon>
        <taxon>Bacteroidota</taxon>
        <taxon>Flavobacteriia</taxon>
        <taxon>Flavobacteriales</taxon>
        <taxon>Flavobacteriaceae</taxon>
        <taxon>Maribacter</taxon>
    </lineage>
</organism>
<accession>A0ABW3AYC8</accession>
<feature type="transmembrane region" description="Helical" evidence="1">
    <location>
        <begin position="182"/>
        <end position="200"/>
    </location>
</feature>
<dbReference type="Proteomes" id="UP001597012">
    <property type="component" value="Unassembled WGS sequence"/>
</dbReference>
<reference evidence="3" key="1">
    <citation type="journal article" date="2019" name="Int. J. Syst. Evol. Microbiol.">
        <title>The Global Catalogue of Microorganisms (GCM) 10K type strain sequencing project: providing services to taxonomists for standard genome sequencing and annotation.</title>
        <authorList>
            <consortium name="The Broad Institute Genomics Platform"/>
            <consortium name="The Broad Institute Genome Sequencing Center for Infectious Disease"/>
            <person name="Wu L."/>
            <person name="Ma J."/>
        </authorList>
    </citation>
    <scope>NUCLEOTIDE SEQUENCE [LARGE SCALE GENOMIC DNA]</scope>
    <source>
        <strain evidence="3">CCUG 61948</strain>
    </source>
</reference>
<feature type="transmembrane region" description="Helical" evidence="1">
    <location>
        <begin position="347"/>
        <end position="368"/>
    </location>
</feature>
<feature type="transmembrane region" description="Helical" evidence="1">
    <location>
        <begin position="79"/>
        <end position="97"/>
    </location>
</feature>
<feature type="transmembrane region" description="Helical" evidence="1">
    <location>
        <begin position="152"/>
        <end position="176"/>
    </location>
</feature>
<comment type="caution">
    <text evidence="2">The sequence shown here is derived from an EMBL/GenBank/DDBJ whole genome shotgun (WGS) entry which is preliminary data.</text>
</comment>
<keyword evidence="1" id="KW-0812">Transmembrane</keyword>
<feature type="transmembrane region" description="Helical" evidence="1">
    <location>
        <begin position="50"/>
        <end position="70"/>
    </location>
</feature>
<feature type="transmembrane region" description="Helical" evidence="1">
    <location>
        <begin position="109"/>
        <end position="131"/>
    </location>
</feature>
<feature type="transmembrane region" description="Helical" evidence="1">
    <location>
        <begin position="322"/>
        <end position="340"/>
    </location>
</feature>
<evidence type="ECO:0000313" key="2">
    <source>
        <dbReference type="EMBL" id="MFD0795885.1"/>
    </source>
</evidence>
<feature type="transmembrane region" description="Helical" evidence="1">
    <location>
        <begin position="221"/>
        <end position="243"/>
    </location>
</feature>
<sequence>MNFPSLNDLVGKATGAFQRFPATLLWAISGTMYTILAVDGTLGEDSNTQTKIIITLILGVSWFIGAQFFIEQQRNPKKWLWLKPAMLVLLFLFYWRIPDISVFDESPVYVTRFFLFLIAGHLFVFFAPFVGKWNHRAYWNYLNALGSSILRSGFFSGVLFLGLILALSAVDALFGVRVDGDLYFQVFLFCLGIVNTWIYLSDFPKDMHQQTEIHFKKALEVLVKYILIPLIILYILILYAYAAKIGVQWELPQGWVSYLVTALALLGFVVQVIIDPVQKQSDSWTISKFHPWFYRLMLPLVGLLFIAIFRRISDYGITENRYFVVVIACWILGTILYLLFNRNRKLIILPCSIFVLTLLASFGFWGAASVSERSQVAQFQKVYETVLANEKLSTSDQSSQLRSILSYLEERNALTKLDEFTGVAMGGMYTNGSENGSKGEFGWLDTYKVLDSLGIVVQNGAENNLNPGNYFYYDGNYLPIEYDIEGYQNMVSFLFWNNYDKADTFIGDYRVTYNNANMNVELFAKTNADSRVLGISLKDRIIALSKNDKDLSKVDPKEFMIRTENDSLKSLLIFRDIDFYKERDSIHLSRANILLLLKQK</sequence>
<name>A0ABW3AYC8_9FLAO</name>
<dbReference type="EMBL" id="JBHTHY010000003">
    <property type="protein sequence ID" value="MFD0795885.1"/>
    <property type="molecule type" value="Genomic_DNA"/>
</dbReference>
<dbReference type="Pfam" id="PF13687">
    <property type="entry name" value="DUF4153"/>
    <property type="match status" value="1"/>
</dbReference>
<evidence type="ECO:0000256" key="1">
    <source>
        <dbReference type="SAM" id="Phobius"/>
    </source>
</evidence>